<dbReference type="AlphaFoldDB" id="A0A346Y141"/>
<name>A0A346Y141_9ACTN</name>
<feature type="region of interest" description="Disordered" evidence="1">
    <location>
        <begin position="102"/>
        <end position="122"/>
    </location>
</feature>
<dbReference type="Gene3D" id="1.10.10.10">
    <property type="entry name" value="Winged helix-like DNA-binding domain superfamily/Winged helix DNA-binding domain"/>
    <property type="match status" value="1"/>
</dbReference>
<evidence type="ECO:0000259" key="2">
    <source>
        <dbReference type="Pfam" id="PF03551"/>
    </source>
</evidence>
<sequence>MARRTPGSLLPIEVDILETGLALRRTGEGSFHGFHLARAIADGGAARTLTSHGTLYKALSRLEDRGLLESTWEDPDIATAEGRPRRRLYEITGQGERVLAGWTQSHRTARGARARSGELGTA</sequence>
<accession>A0A346Y141</accession>
<dbReference type="InterPro" id="IPR005149">
    <property type="entry name" value="Tscrpt_reg_PadR_N"/>
</dbReference>
<evidence type="ECO:0000256" key="1">
    <source>
        <dbReference type="SAM" id="MobiDB-lite"/>
    </source>
</evidence>
<dbReference type="InterPro" id="IPR036388">
    <property type="entry name" value="WH-like_DNA-bd_sf"/>
</dbReference>
<protein>
    <recommendedName>
        <fullName evidence="2">Transcription regulator PadR N-terminal domain-containing protein</fullName>
    </recommendedName>
</protein>
<dbReference type="Pfam" id="PF03551">
    <property type="entry name" value="PadR"/>
    <property type="match status" value="1"/>
</dbReference>
<dbReference type="KEGG" id="euz:DVS28_a3515"/>
<evidence type="ECO:0000313" key="3">
    <source>
        <dbReference type="EMBL" id="AXV08188.1"/>
    </source>
</evidence>
<evidence type="ECO:0000313" key="4">
    <source>
        <dbReference type="Proteomes" id="UP000264006"/>
    </source>
</evidence>
<dbReference type="SUPFAM" id="SSF46785">
    <property type="entry name" value="Winged helix' DNA-binding domain"/>
    <property type="match status" value="1"/>
</dbReference>
<organism evidence="3 4">
    <name type="scientific">Euzebya pacifica</name>
    <dbReference type="NCBI Taxonomy" id="1608957"/>
    <lineage>
        <taxon>Bacteria</taxon>
        <taxon>Bacillati</taxon>
        <taxon>Actinomycetota</taxon>
        <taxon>Nitriliruptoria</taxon>
        <taxon>Euzebyales</taxon>
    </lineage>
</organism>
<dbReference type="InterPro" id="IPR052509">
    <property type="entry name" value="Metal_resp_DNA-bind_regulator"/>
</dbReference>
<feature type="domain" description="Transcription regulator PadR N-terminal" evidence="2">
    <location>
        <begin position="28"/>
        <end position="100"/>
    </location>
</feature>
<gene>
    <name evidence="3" type="ORF">DVS28_a3515</name>
</gene>
<dbReference type="PANTHER" id="PTHR33169:SF14">
    <property type="entry name" value="TRANSCRIPTIONAL REGULATOR RV3488"/>
    <property type="match status" value="1"/>
</dbReference>
<reference evidence="3 4" key="1">
    <citation type="submission" date="2018-09" db="EMBL/GenBank/DDBJ databases">
        <title>Complete genome sequence of Euzebya sp. DY32-46 isolated from seawater of Pacific Ocean.</title>
        <authorList>
            <person name="Xu L."/>
            <person name="Wu Y.-H."/>
            <person name="Xu X.-W."/>
        </authorList>
    </citation>
    <scope>NUCLEOTIDE SEQUENCE [LARGE SCALE GENOMIC DNA]</scope>
    <source>
        <strain evidence="3 4">DY32-46</strain>
    </source>
</reference>
<proteinExistence type="predicted"/>
<dbReference type="Proteomes" id="UP000264006">
    <property type="component" value="Chromosome"/>
</dbReference>
<dbReference type="InterPro" id="IPR036390">
    <property type="entry name" value="WH_DNA-bd_sf"/>
</dbReference>
<dbReference type="EMBL" id="CP031165">
    <property type="protein sequence ID" value="AXV08188.1"/>
    <property type="molecule type" value="Genomic_DNA"/>
</dbReference>
<keyword evidence="4" id="KW-1185">Reference proteome</keyword>
<dbReference type="PANTHER" id="PTHR33169">
    <property type="entry name" value="PADR-FAMILY TRANSCRIPTIONAL REGULATOR"/>
    <property type="match status" value="1"/>
</dbReference>
<dbReference type="OrthoDB" id="122286at2"/>
<dbReference type="RefSeq" id="WP_114592564.1">
    <property type="nucleotide sequence ID" value="NZ_CP031165.1"/>
</dbReference>